<gene>
    <name evidence="1" type="ORF">UFOPK2894_00784</name>
</gene>
<accession>A0A6J6VSN2</accession>
<evidence type="ECO:0000313" key="1">
    <source>
        <dbReference type="EMBL" id="CAB4774564.1"/>
    </source>
</evidence>
<organism evidence="1">
    <name type="scientific">freshwater metagenome</name>
    <dbReference type="NCBI Taxonomy" id="449393"/>
    <lineage>
        <taxon>unclassified sequences</taxon>
        <taxon>metagenomes</taxon>
        <taxon>ecological metagenomes</taxon>
    </lineage>
</organism>
<name>A0A6J6VSN2_9ZZZZ</name>
<dbReference type="AlphaFoldDB" id="A0A6J6VSN2"/>
<sequence>MLLQDLKSQWNAILDDIEATDRIAWTAFFDGRLHSLESNQLLLDFSDSEKFADGHDYRDVRIRKRVVLEAAIFRITHEQITILPS</sequence>
<reference evidence="1" key="1">
    <citation type="submission" date="2020-05" db="EMBL/GenBank/DDBJ databases">
        <authorList>
            <person name="Chiriac C."/>
            <person name="Salcher M."/>
            <person name="Ghai R."/>
            <person name="Kavagutti S V."/>
        </authorList>
    </citation>
    <scope>NUCLEOTIDE SEQUENCE</scope>
</reference>
<dbReference type="EMBL" id="CAEZZQ010000040">
    <property type="protein sequence ID" value="CAB4774564.1"/>
    <property type="molecule type" value="Genomic_DNA"/>
</dbReference>
<proteinExistence type="predicted"/>
<protein>
    <submittedName>
        <fullName evidence="1">Unannotated protein</fullName>
    </submittedName>
</protein>